<dbReference type="AlphaFoldDB" id="A0A1N7LII5"/>
<dbReference type="EMBL" id="FTOE01000004">
    <property type="protein sequence ID" value="SIS73622.1"/>
    <property type="molecule type" value="Genomic_DNA"/>
</dbReference>
<reference evidence="2" key="1">
    <citation type="submission" date="2017-01" db="EMBL/GenBank/DDBJ databases">
        <authorList>
            <person name="Varghese N."/>
            <person name="Submissions S."/>
        </authorList>
    </citation>
    <scope>NUCLEOTIDE SEQUENCE [LARGE SCALE GENOMIC DNA]</scope>
    <source>
        <strain evidence="2">DSM 22306</strain>
    </source>
</reference>
<proteinExistence type="predicted"/>
<evidence type="ECO:0008006" key="3">
    <source>
        <dbReference type="Google" id="ProtNLM"/>
    </source>
</evidence>
<keyword evidence="2" id="KW-1185">Reference proteome</keyword>
<sequence length="205" mass="24072">MIELFKYLSFKEDNSLEYREQLIAERILYFNEAHRFNDPLDCHIANWEGAQSYLKPARFFCLAMVTRNDNLMFAHYGDEHRGIRLKFSADEDQPISDCSVLALGKPVVYKHEIPVFEPSRAHDLYYLKSVSWGYEQEYRILALENTELQYRESELVEVALGARFNMALLPKLERWIAKGEHQNVKIVKAVPSKNFLEFEYVPVNA</sequence>
<dbReference type="OrthoDB" id="4119964at2"/>
<dbReference type="RefSeq" id="WP_054341624.1">
    <property type="nucleotide sequence ID" value="NZ_FTOE01000004.1"/>
</dbReference>
<name>A0A1N7LII5_9GAMM</name>
<accession>A0A1N7LII5</accession>
<protein>
    <recommendedName>
        <fullName evidence="3">DUF2971 domain-containing protein</fullName>
    </recommendedName>
</protein>
<gene>
    <name evidence="1" type="ORF">SAMN05421760_10457</name>
</gene>
<evidence type="ECO:0000313" key="1">
    <source>
        <dbReference type="EMBL" id="SIS73622.1"/>
    </source>
</evidence>
<evidence type="ECO:0000313" key="2">
    <source>
        <dbReference type="Proteomes" id="UP000185999"/>
    </source>
</evidence>
<dbReference type="Proteomes" id="UP000185999">
    <property type="component" value="Unassembled WGS sequence"/>
</dbReference>
<organism evidence="1 2">
    <name type="scientific">Neptunomonas antarctica</name>
    <dbReference type="NCBI Taxonomy" id="619304"/>
    <lineage>
        <taxon>Bacteria</taxon>
        <taxon>Pseudomonadati</taxon>
        <taxon>Pseudomonadota</taxon>
        <taxon>Gammaproteobacteria</taxon>
        <taxon>Oceanospirillales</taxon>
        <taxon>Oceanospirillaceae</taxon>
        <taxon>Neptunomonas</taxon>
    </lineage>
</organism>